<organism evidence="2 3">
    <name type="scientific">Meridianimaribacter flavus</name>
    <dbReference type="NCBI Taxonomy" id="571115"/>
    <lineage>
        <taxon>Bacteria</taxon>
        <taxon>Pseudomonadati</taxon>
        <taxon>Bacteroidota</taxon>
        <taxon>Flavobacteriia</taxon>
        <taxon>Flavobacteriales</taxon>
        <taxon>Flavobacteriaceae</taxon>
        <taxon>Meridianimaribacter</taxon>
    </lineage>
</organism>
<dbReference type="InterPro" id="IPR004360">
    <property type="entry name" value="Glyas_Fos-R_dOase_dom"/>
</dbReference>
<protein>
    <submittedName>
        <fullName evidence="2">Glyoxalase/bleomycin resistance protein/dioxygenase superfamily protein</fullName>
    </submittedName>
</protein>
<dbReference type="InterPro" id="IPR037523">
    <property type="entry name" value="VOC_core"/>
</dbReference>
<sequence length="112" mass="13252">MLYTEQIEETIAFYTTHLGFTCGEKNDDWNWAAIHRDEVEFMLAKPNAHISFTKPQFTGSFYIKVDDVDALWHQLKDKVTLCYPIENFEWNMREFAIYDNNGYVIQIGEELS</sequence>
<dbReference type="SUPFAM" id="SSF54593">
    <property type="entry name" value="Glyoxalase/Bleomycin resistance protein/Dihydroxybiphenyl dioxygenase"/>
    <property type="match status" value="1"/>
</dbReference>
<evidence type="ECO:0000313" key="3">
    <source>
        <dbReference type="Proteomes" id="UP000294930"/>
    </source>
</evidence>
<accession>A0ABY2G8R0</accession>
<dbReference type="PROSITE" id="PS51819">
    <property type="entry name" value="VOC"/>
    <property type="match status" value="1"/>
</dbReference>
<dbReference type="EMBL" id="SOQZ01000001">
    <property type="protein sequence ID" value="TDY14177.1"/>
    <property type="molecule type" value="Genomic_DNA"/>
</dbReference>
<dbReference type="Pfam" id="PF00903">
    <property type="entry name" value="Glyoxalase"/>
    <property type="match status" value="1"/>
</dbReference>
<evidence type="ECO:0000259" key="1">
    <source>
        <dbReference type="PROSITE" id="PS51819"/>
    </source>
</evidence>
<proteinExistence type="predicted"/>
<dbReference type="Proteomes" id="UP000294930">
    <property type="component" value="Unassembled WGS sequence"/>
</dbReference>
<evidence type="ECO:0000313" key="2">
    <source>
        <dbReference type="EMBL" id="TDY14177.1"/>
    </source>
</evidence>
<gene>
    <name evidence="2" type="ORF">A8975_0779</name>
</gene>
<dbReference type="InterPro" id="IPR029068">
    <property type="entry name" value="Glyas_Bleomycin-R_OHBP_Dase"/>
</dbReference>
<dbReference type="Gene3D" id="3.10.180.10">
    <property type="entry name" value="2,3-Dihydroxybiphenyl 1,2-Dioxygenase, domain 1"/>
    <property type="match status" value="1"/>
</dbReference>
<reference evidence="2 3" key="1">
    <citation type="submission" date="2019-03" db="EMBL/GenBank/DDBJ databases">
        <title>Genomic Encyclopedia of Type Strains, Phase III (KMG-III): the genomes of soil and plant-associated and newly described type strains.</title>
        <authorList>
            <person name="Whitman W."/>
        </authorList>
    </citation>
    <scope>NUCLEOTIDE SEQUENCE [LARGE SCALE GENOMIC DNA]</scope>
    <source>
        <strain evidence="2 3">CGMCC 1.10957</strain>
    </source>
</reference>
<feature type="domain" description="VOC" evidence="1">
    <location>
        <begin position="1"/>
        <end position="110"/>
    </location>
</feature>
<keyword evidence="3" id="KW-1185">Reference proteome</keyword>
<name>A0ABY2G8R0_9FLAO</name>
<comment type="caution">
    <text evidence="2">The sequence shown here is derived from an EMBL/GenBank/DDBJ whole genome shotgun (WGS) entry which is preliminary data.</text>
</comment>